<feature type="transmembrane region" description="Helical" evidence="1">
    <location>
        <begin position="20"/>
        <end position="39"/>
    </location>
</feature>
<feature type="transmembrane region" description="Helical" evidence="1">
    <location>
        <begin position="59"/>
        <end position="79"/>
    </location>
</feature>
<keyword evidence="1" id="KW-0472">Membrane</keyword>
<reference evidence="3" key="1">
    <citation type="journal article" date="2019" name="Int. J. Syst. Evol. Microbiol.">
        <title>The Global Catalogue of Microorganisms (GCM) 10K type strain sequencing project: providing services to taxonomists for standard genome sequencing and annotation.</title>
        <authorList>
            <consortium name="The Broad Institute Genomics Platform"/>
            <consortium name="The Broad Institute Genome Sequencing Center for Infectious Disease"/>
            <person name="Wu L."/>
            <person name="Ma J."/>
        </authorList>
    </citation>
    <scope>NUCLEOTIDE SEQUENCE [LARGE SCALE GENOMIC DNA]</scope>
    <source>
        <strain evidence="3">JCM 16908</strain>
    </source>
</reference>
<dbReference type="Pfam" id="PF19545">
    <property type="entry name" value="DUF6069"/>
    <property type="match status" value="1"/>
</dbReference>
<organism evidence="2 3">
    <name type="scientific">Sphaerisporangium flaviroseum</name>
    <dbReference type="NCBI Taxonomy" id="509199"/>
    <lineage>
        <taxon>Bacteria</taxon>
        <taxon>Bacillati</taxon>
        <taxon>Actinomycetota</taxon>
        <taxon>Actinomycetes</taxon>
        <taxon>Streptosporangiales</taxon>
        <taxon>Streptosporangiaceae</taxon>
        <taxon>Sphaerisporangium</taxon>
    </lineage>
</organism>
<evidence type="ECO:0000313" key="2">
    <source>
        <dbReference type="EMBL" id="GAA3792142.1"/>
    </source>
</evidence>
<name>A0ABP7HHX9_9ACTN</name>
<gene>
    <name evidence="2" type="ORF">GCM10022226_09140</name>
</gene>
<keyword evidence="3" id="KW-1185">Reference proteome</keyword>
<evidence type="ECO:0000313" key="3">
    <source>
        <dbReference type="Proteomes" id="UP001500888"/>
    </source>
</evidence>
<dbReference type="InterPro" id="IPR045713">
    <property type="entry name" value="DUF6069"/>
</dbReference>
<evidence type="ECO:0000256" key="1">
    <source>
        <dbReference type="SAM" id="Phobius"/>
    </source>
</evidence>
<sequence>MTTETRTPQPIAGAPSAWRVRAIAVAGAVAATSLLWLVARILGIDLWVDPHNGQPAGPVSLTAVLAFTLVFSLLGWGVLAALERFTRRAHTIWTILALAMLAVSFVPLVYVEATPGTKIILTLMHLAVACVLVPLLRRSGTKAVA</sequence>
<proteinExistence type="predicted"/>
<comment type="caution">
    <text evidence="2">The sequence shown here is derived from an EMBL/GenBank/DDBJ whole genome shotgun (WGS) entry which is preliminary data.</text>
</comment>
<protein>
    <submittedName>
        <fullName evidence="2">Uncharacterized protein</fullName>
    </submittedName>
</protein>
<dbReference type="RefSeq" id="WP_344934521.1">
    <property type="nucleotide sequence ID" value="NZ_BAAAZR010000001.1"/>
</dbReference>
<dbReference type="EMBL" id="BAAAZR010000001">
    <property type="protein sequence ID" value="GAA3792142.1"/>
    <property type="molecule type" value="Genomic_DNA"/>
</dbReference>
<accession>A0ABP7HHX9</accession>
<dbReference type="Proteomes" id="UP001500888">
    <property type="component" value="Unassembled WGS sequence"/>
</dbReference>
<keyword evidence="1" id="KW-0812">Transmembrane</keyword>
<keyword evidence="1" id="KW-1133">Transmembrane helix</keyword>
<feature type="transmembrane region" description="Helical" evidence="1">
    <location>
        <begin position="116"/>
        <end position="136"/>
    </location>
</feature>
<feature type="transmembrane region" description="Helical" evidence="1">
    <location>
        <begin position="91"/>
        <end position="110"/>
    </location>
</feature>